<protein>
    <recommendedName>
        <fullName evidence="8">Type II secretion system protein GspF domain-containing protein</fullName>
    </recommendedName>
</protein>
<gene>
    <name evidence="9" type="ORF">WL29_22205</name>
</gene>
<evidence type="ECO:0000256" key="5">
    <source>
        <dbReference type="ARBA" id="ARBA00022989"/>
    </source>
</evidence>
<feature type="domain" description="Type II secretion system protein GspF" evidence="8">
    <location>
        <begin position="58"/>
        <end position="179"/>
    </location>
</feature>
<evidence type="ECO:0000256" key="4">
    <source>
        <dbReference type="ARBA" id="ARBA00022692"/>
    </source>
</evidence>
<dbReference type="RefSeq" id="WP_060192478.1">
    <property type="nucleotide sequence ID" value="NZ_LPHD01000049.1"/>
</dbReference>
<dbReference type="GO" id="GO:0005886">
    <property type="term" value="C:plasma membrane"/>
    <property type="evidence" value="ECO:0007669"/>
    <property type="project" value="UniProtKB-SubCell"/>
</dbReference>
<feature type="transmembrane region" description="Helical" evidence="7">
    <location>
        <begin position="200"/>
        <end position="228"/>
    </location>
</feature>
<reference evidence="9 10" key="1">
    <citation type="submission" date="2015-11" db="EMBL/GenBank/DDBJ databases">
        <title>Expanding the genomic diversity of Burkholderia species for the development of highly accurate diagnostics.</title>
        <authorList>
            <person name="Sahl J."/>
            <person name="Keim P."/>
            <person name="Wagner D."/>
        </authorList>
    </citation>
    <scope>NUCLEOTIDE SEQUENCE [LARGE SCALE GENOMIC DNA]</scope>
    <source>
        <strain evidence="9 10">MSMB2087WGS</strain>
    </source>
</reference>
<dbReference type="PANTHER" id="PTHR30012:SF0">
    <property type="entry name" value="TYPE II SECRETION SYSTEM PROTEIN F-RELATED"/>
    <property type="match status" value="1"/>
</dbReference>
<feature type="transmembrane region" description="Helical" evidence="7">
    <location>
        <begin position="161"/>
        <end position="180"/>
    </location>
</feature>
<name>A0A106QC11_9BURK</name>
<dbReference type="PANTHER" id="PTHR30012">
    <property type="entry name" value="GENERAL SECRETION PATHWAY PROTEIN"/>
    <property type="match status" value="1"/>
</dbReference>
<accession>A0A106QC11</accession>
<dbReference type="InterPro" id="IPR018076">
    <property type="entry name" value="T2SS_GspF_dom"/>
</dbReference>
<evidence type="ECO:0000313" key="9">
    <source>
        <dbReference type="EMBL" id="KWA84081.1"/>
    </source>
</evidence>
<dbReference type="AlphaFoldDB" id="A0A106QC11"/>
<dbReference type="EMBL" id="LPHD01000049">
    <property type="protein sequence ID" value="KWA84081.1"/>
    <property type="molecule type" value="Genomic_DNA"/>
</dbReference>
<comment type="subcellular location">
    <subcellularLocation>
        <location evidence="1">Cell membrane</location>
        <topology evidence="1">Multi-pass membrane protein</topology>
    </subcellularLocation>
</comment>
<comment type="caution">
    <text evidence="9">The sequence shown here is derived from an EMBL/GenBank/DDBJ whole genome shotgun (WGS) entry which is preliminary data.</text>
</comment>
<dbReference type="Pfam" id="PF00482">
    <property type="entry name" value="T2SSF"/>
    <property type="match status" value="2"/>
</dbReference>
<keyword evidence="4 7" id="KW-0812">Transmembrane</keyword>
<dbReference type="Proteomes" id="UP000060630">
    <property type="component" value="Unassembled WGS sequence"/>
</dbReference>
<keyword evidence="3" id="KW-1003">Cell membrane</keyword>
<evidence type="ECO:0000256" key="2">
    <source>
        <dbReference type="ARBA" id="ARBA00005745"/>
    </source>
</evidence>
<keyword evidence="5 7" id="KW-1133">Transmembrane helix</keyword>
<comment type="similarity">
    <text evidence="2">Belongs to the GSP F family.</text>
</comment>
<evidence type="ECO:0000256" key="7">
    <source>
        <dbReference type="SAM" id="Phobius"/>
    </source>
</evidence>
<evidence type="ECO:0000256" key="6">
    <source>
        <dbReference type="ARBA" id="ARBA00023136"/>
    </source>
</evidence>
<sequence>MKSFKIKIAVGRKVVETVISAKTMEDARKQAAKRGQVLSVTGAGGGSNRLSLADRQMFFQRFASMLSSKVGASEALEIIYQSFSGSIREAARVLRDEIVGGAMLYEAMERAGPKFFPETVVAIVKTGSRGGDLAYAIREASRFESELAQVRKESSKGIGSALVGFLAGVVTILASTYYVAPMILNSSLVTASGGADVGWVMTMANVISIIALVASLIMGGVFFYGVVIRPFAPAAVDRGILRIPFYRDMALAKTNYMVFFGLAVLLKAGLRVEEALELTIEAAPKGELRNDLERAQRAIVKGSPKPWPYYMTMLHPTDKAALATAQDREQTARTIEELAKTYQSLYKQRLELFVPAVQAFSAVFLSLAGFVLFGVSVIPLMQSTSSIMKML</sequence>
<evidence type="ECO:0000256" key="1">
    <source>
        <dbReference type="ARBA" id="ARBA00004651"/>
    </source>
</evidence>
<dbReference type="InterPro" id="IPR003004">
    <property type="entry name" value="GspF/PilC"/>
</dbReference>
<evidence type="ECO:0000313" key="10">
    <source>
        <dbReference type="Proteomes" id="UP000060630"/>
    </source>
</evidence>
<dbReference type="InterPro" id="IPR042094">
    <property type="entry name" value="T2SS_GspF_sf"/>
</dbReference>
<evidence type="ECO:0000256" key="3">
    <source>
        <dbReference type="ARBA" id="ARBA00022475"/>
    </source>
</evidence>
<keyword evidence="6 7" id="KW-0472">Membrane</keyword>
<evidence type="ECO:0000259" key="8">
    <source>
        <dbReference type="Pfam" id="PF00482"/>
    </source>
</evidence>
<proteinExistence type="inferred from homology"/>
<feature type="domain" description="Type II secretion system protein GspF" evidence="8">
    <location>
        <begin position="262"/>
        <end position="379"/>
    </location>
</feature>
<feature type="transmembrane region" description="Helical" evidence="7">
    <location>
        <begin position="359"/>
        <end position="381"/>
    </location>
</feature>
<organism evidence="9 10">
    <name type="scientific">Burkholderia ubonensis</name>
    <dbReference type="NCBI Taxonomy" id="101571"/>
    <lineage>
        <taxon>Bacteria</taxon>
        <taxon>Pseudomonadati</taxon>
        <taxon>Pseudomonadota</taxon>
        <taxon>Betaproteobacteria</taxon>
        <taxon>Burkholderiales</taxon>
        <taxon>Burkholderiaceae</taxon>
        <taxon>Burkholderia</taxon>
        <taxon>Burkholderia cepacia complex</taxon>
    </lineage>
</organism>
<dbReference type="Gene3D" id="1.20.81.30">
    <property type="entry name" value="Type II secretion system (T2SS), domain F"/>
    <property type="match status" value="2"/>
</dbReference>